<gene>
    <name evidence="1" type="ORF">GCM10010497_45760</name>
</gene>
<proteinExistence type="predicted"/>
<protein>
    <submittedName>
        <fullName evidence="1">Uncharacterized protein</fullName>
    </submittedName>
</protein>
<evidence type="ECO:0000313" key="2">
    <source>
        <dbReference type="Proteomes" id="UP000642014"/>
    </source>
</evidence>
<accession>A0AAV4KMZ2</accession>
<dbReference type="EMBL" id="BMSJ01000009">
    <property type="protein sequence ID" value="GGR37767.1"/>
    <property type="molecule type" value="Genomic_DNA"/>
</dbReference>
<organism evidence="1 2">
    <name type="scientific">Streptomyces cinereoruber</name>
    <dbReference type="NCBI Taxonomy" id="67260"/>
    <lineage>
        <taxon>Bacteria</taxon>
        <taxon>Bacillati</taxon>
        <taxon>Actinomycetota</taxon>
        <taxon>Actinomycetes</taxon>
        <taxon>Kitasatosporales</taxon>
        <taxon>Streptomycetaceae</taxon>
        <taxon>Streptomyces</taxon>
    </lineage>
</organism>
<dbReference type="AlphaFoldDB" id="A0AAV4KMZ2"/>
<sequence>MRIAITVERVHSIPRGVKMVLDRSGERPILWVHTDVPEAIVRRVLDAVQAEQ</sequence>
<name>A0AAV4KMZ2_9ACTN</name>
<comment type="caution">
    <text evidence="1">The sequence shown here is derived from an EMBL/GenBank/DDBJ whole genome shotgun (WGS) entry which is preliminary data.</text>
</comment>
<dbReference type="Proteomes" id="UP000642014">
    <property type="component" value="Unassembled WGS sequence"/>
</dbReference>
<evidence type="ECO:0000313" key="1">
    <source>
        <dbReference type="EMBL" id="GGR37767.1"/>
    </source>
</evidence>
<reference evidence="1 2" key="1">
    <citation type="journal article" date="2014" name="Int. J. Syst. Evol. Microbiol.">
        <title>Complete genome sequence of Corynebacterium casei LMG S-19264T (=DSM 44701T), isolated from a smear-ripened cheese.</title>
        <authorList>
            <consortium name="US DOE Joint Genome Institute (JGI-PGF)"/>
            <person name="Walter F."/>
            <person name="Albersmeier A."/>
            <person name="Kalinowski J."/>
            <person name="Ruckert C."/>
        </authorList>
    </citation>
    <scope>NUCLEOTIDE SEQUENCE [LARGE SCALE GENOMIC DNA]</scope>
    <source>
        <strain evidence="1 2">JCM 4205</strain>
    </source>
</reference>